<dbReference type="OrthoDB" id="3227425at2"/>
<name>A0A430FPA9_9BIFI</name>
<proteinExistence type="predicted"/>
<keyword evidence="2" id="KW-0547">Nucleotide-binding</keyword>
<protein>
    <submittedName>
        <fullName evidence="2">Sugar ABC transporter system, ATP-binding protein</fullName>
    </submittedName>
</protein>
<accession>A0A430FPA9</accession>
<gene>
    <name evidence="2" type="ORF">D2E24_1437</name>
</gene>
<dbReference type="EMBL" id="QXGK01000015">
    <property type="protein sequence ID" value="RSX54667.1"/>
    <property type="molecule type" value="Genomic_DNA"/>
</dbReference>
<keyword evidence="2" id="KW-0067">ATP-binding</keyword>
<keyword evidence="1" id="KW-1133">Transmembrane helix</keyword>
<keyword evidence="1" id="KW-0472">Membrane</keyword>
<dbReference type="GO" id="GO:0005524">
    <property type="term" value="F:ATP binding"/>
    <property type="evidence" value="ECO:0007669"/>
    <property type="project" value="UniProtKB-KW"/>
</dbReference>
<sequence length="395" mass="43103">MVGFISWLTTINIEVWVFVGLLILTAKRKKNAEHRILCGVCGFLGAFLITMGLSLGLDPFRYIRRLSAAEASDYLGSLGSWLMYLIGGFFGAAGLVFLLACLGLSMTGGRRYGASTSPRPTDMATPTREQFNALGQRYGLVAAMQNEQQYHGWYMADCDNGGEPDALYENSRNIDINQLHASGLLYGNPGSGLNASGFGTDAVTSGQRGELGLARIIAHEQLPVLSFWSLYGMDDQGRCVNADIDCVLLGIDADHRVHAWFVDAKNYKGGSDTSYVNVNERCLARISKSRRAFVKGSDGKPYITMSRNMAMQRERWQAALARHRVDARWMVCMVPGGRNGIPDVSDAKWVGGIAVTSPRELVASVRAANLISPNELPSDVVDFFRGRVKQVVAAA</sequence>
<feature type="transmembrane region" description="Helical" evidence="1">
    <location>
        <begin position="36"/>
        <end position="57"/>
    </location>
</feature>
<feature type="transmembrane region" description="Helical" evidence="1">
    <location>
        <begin position="81"/>
        <end position="104"/>
    </location>
</feature>
<dbReference type="Proteomes" id="UP000287470">
    <property type="component" value="Unassembled WGS sequence"/>
</dbReference>
<evidence type="ECO:0000313" key="2">
    <source>
        <dbReference type="EMBL" id="RSX54667.1"/>
    </source>
</evidence>
<comment type="caution">
    <text evidence="2">The sequence shown here is derived from an EMBL/GenBank/DDBJ whole genome shotgun (WGS) entry which is preliminary data.</text>
</comment>
<feature type="transmembrane region" description="Helical" evidence="1">
    <location>
        <begin position="6"/>
        <end position="24"/>
    </location>
</feature>
<reference evidence="2 3" key="1">
    <citation type="submission" date="2018-09" db="EMBL/GenBank/DDBJ databases">
        <title>Characterization of the phylogenetic diversity of five novel species belonging to the genus Bifidobacterium.</title>
        <authorList>
            <person name="Lugli G.A."/>
            <person name="Duranti S."/>
            <person name="Milani C."/>
        </authorList>
    </citation>
    <scope>NUCLEOTIDE SEQUENCE [LARGE SCALE GENOMIC DNA]</scope>
    <source>
        <strain evidence="2 3">2033B</strain>
    </source>
</reference>
<evidence type="ECO:0000256" key="1">
    <source>
        <dbReference type="SAM" id="Phobius"/>
    </source>
</evidence>
<dbReference type="AlphaFoldDB" id="A0A430FPA9"/>
<dbReference type="RefSeq" id="WP_125968703.1">
    <property type="nucleotide sequence ID" value="NZ_QXGK01000015.1"/>
</dbReference>
<keyword evidence="3" id="KW-1185">Reference proteome</keyword>
<organism evidence="2 3">
    <name type="scientific">Bifidobacterium samirii</name>
    <dbReference type="NCBI Taxonomy" id="2306974"/>
    <lineage>
        <taxon>Bacteria</taxon>
        <taxon>Bacillati</taxon>
        <taxon>Actinomycetota</taxon>
        <taxon>Actinomycetes</taxon>
        <taxon>Bifidobacteriales</taxon>
        <taxon>Bifidobacteriaceae</taxon>
        <taxon>Bifidobacterium</taxon>
    </lineage>
</organism>
<keyword evidence="1" id="KW-0812">Transmembrane</keyword>
<evidence type="ECO:0000313" key="3">
    <source>
        <dbReference type="Proteomes" id="UP000287470"/>
    </source>
</evidence>